<dbReference type="AlphaFoldDB" id="A0A8J6IPF1"/>
<dbReference type="Pfam" id="PF13180">
    <property type="entry name" value="PDZ_2"/>
    <property type="match status" value="1"/>
</dbReference>
<dbReference type="InterPro" id="IPR001478">
    <property type="entry name" value="PDZ"/>
</dbReference>
<sequence length="892" mass="99219">MPITKLLQLFALTMFSVVCIAQPNEAKVIDAVVNIHVNQVRAWDDSYNNATLGTGFVIDAEQGLILSNKHIVETGPVVAYAEFSNKKQIELIPIYRDPVHDFGVFKYDPDELDGLIISAIELNSEASVGSPIRLYGNDGGEDLSIIEGVLSRIDRPAPDYRNTNTDFNTFYYQAALGSSGGSSGSPILNSENQAIAINAGARRDADTAFFLPMQMIIPTVEKLRHQRKVTRGTLQTEFSHTPFNRLRTLGMDEDTVNQQMKRAPGSTGKLVVSHVLPQGPADGVFEPGDILLSINLVPVSTFFELETLLNGHVNKTISVSFYRNGDKMQREIKVNDLFALTPSEFIEYGNASIIPVGINLARLFNIPVKGVTLADAGPLFGSQNIKRFALIEEINNQAVNDLDDVEQLLSNIAVGAKFSVRYRYPFDVAVQQYKQLTDYTDWFDNQRCKNINGERHWQCKTLHKKANADGKYHFDSDKVVTSPIVDINVFRPVLVNSQNDVNRRGQGAIVDRKAGLILTDKSVIDSSLAMVNITFNNGVSLPATVVAVHPFLNLAMIKTDLSGVTFKENILPVLDDTQAQPGQPYHFIGKSSMLDFQINAAALWPIVIYNEAYHDSFEYSPLSDSFGLYLTEKQKVVAVNTHFEYDDSSMNDIIPASLVMDFVHAVKRQKDGMYILESNFSYTSYADALELGIEQVKVNNTSRVVSVYSVESLGGSNLLPGDIILKVNDKSVSAINQIYNAIHHPEATLSILRNGKVQTVAAKARFKDFNAFHDVVFWGGAVIHKVDDKVNLPEGPVEGCLRISVFYFGSPVHSSGITNGSCIYAIDGKKVQTIDDIVNITQDKEAGDYTRVQTIEMNNNFRIAEFRLREDPYYWPIKHWSLEDNGWQRESN</sequence>
<feature type="domain" description="PDZ" evidence="2">
    <location>
        <begin position="776"/>
        <end position="858"/>
    </location>
</feature>
<gene>
    <name evidence="3" type="ORF">H8B19_00500</name>
</gene>
<dbReference type="EMBL" id="JACNEP010000001">
    <property type="protein sequence ID" value="MBC3764344.1"/>
    <property type="molecule type" value="Genomic_DNA"/>
</dbReference>
<dbReference type="Gene3D" id="2.40.10.120">
    <property type="match status" value="1"/>
</dbReference>
<comment type="caution">
    <text evidence="3">The sequence shown here is derived from an EMBL/GenBank/DDBJ whole genome shotgun (WGS) entry which is preliminary data.</text>
</comment>
<dbReference type="InterPro" id="IPR043504">
    <property type="entry name" value="Peptidase_S1_PA_chymotrypsin"/>
</dbReference>
<keyword evidence="4" id="KW-1185">Reference proteome</keyword>
<dbReference type="SUPFAM" id="SSF50494">
    <property type="entry name" value="Trypsin-like serine proteases"/>
    <property type="match status" value="2"/>
</dbReference>
<organism evidence="3 4">
    <name type="scientific">Neptunicella marina</name>
    <dbReference type="NCBI Taxonomy" id="2125989"/>
    <lineage>
        <taxon>Bacteria</taxon>
        <taxon>Pseudomonadati</taxon>
        <taxon>Pseudomonadota</taxon>
        <taxon>Gammaproteobacteria</taxon>
        <taxon>Alteromonadales</taxon>
        <taxon>Alteromonadaceae</taxon>
        <taxon>Neptunicella</taxon>
    </lineage>
</organism>
<dbReference type="Pfam" id="PF12812">
    <property type="entry name" value="PDZ_1"/>
    <property type="match status" value="1"/>
</dbReference>
<dbReference type="PANTHER" id="PTHR46366">
    <property type="entry name" value="PRO-APOPTOTIC SERINE PROTEASE NMA111"/>
    <property type="match status" value="1"/>
</dbReference>
<dbReference type="Gene3D" id="2.40.10.10">
    <property type="entry name" value="Trypsin-like serine proteases"/>
    <property type="match status" value="2"/>
</dbReference>
<evidence type="ECO:0000259" key="2">
    <source>
        <dbReference type="SMART" id="SM00228"/>
    </source>
</evidence>
<dbReference type="InterPro" id="IPR036034">
    <property type="entry name" value="PDZ_sf"/>
</dbReference>
<dbReference type="Pfam" id="PF13365">
    <property type="entry name" value="Trypsin_2"/>
    <property type="match status" value="1"/>
</dbReference>
<keyword evidence="1" id="KW-0732">Signal</keyword>
<dbReference type="InterPro" id="IPR009003">
    <property type="entry name" value="Peptidase_S1_PA"/>
</dbReference>
<dbReference type="RefSeq" id="WP_186504822.1">
    <property type="nucleotide sequence ID" value="NZ_JACNEP010000001.1"/>
</dbReference>
<dbReference type="PANTHER" id="PTHR46366:SF1">
    <property type="entry name" value="PDZ DOMAIN-CONTAINING PROTEIN C1685.05"/>
    <property type="match status" value="1"/>
</dbReference>
<evidence type="ECO:0000313" key="3">
    <source>
        <dbReference type="EMBL" id="MBC3764344.1"/>
    </source>
</evidence>
<feature type="domain" description="PDZ" evidence="2">
    <location>
        <begin position="689"/>
        <end position="755"/>
    </location>
</feature>
<reference evidence="3" key="2">
    <citation type="submission" date="2020-08" db="EMBL/GenBank/DDBJ databases">
        <authorList>
            <person name="Lai Q."/>
        </authorList>
    </citation>
    <scope>NUCLEOTIDE SEQUENCE</scope>
    <source>
        <strain evidence="3">S27-2</strain>
    </source>
</reference>
<name>A0A8J6IPF1_9ALTE</name>
<dbReference type="SMART" id="SM00228">
    <property type="entry name" value="PDZ"/>
    <property type="match status" value="3"/>
</dbReference>
<evidence type="ECO:0000256" key="1">
    <source>
        <dbReference type="SAM" id="SignalP"/>
    </source>
</evidence>
<dbReference type="Gene3D" id="2.30.42.10">
    <property type="match status" value="3"/>
</dbReference>
<proteinExistence type="predicted"/>
<reference evidence="3" key="1">
    <citation type="journal article" date="2018" name="Int. J. Syst. Evol. Microbiol.">
        <title>Neptunicella marina gen. nov., sp. nov., isolated from surface seawater.</title>
        <authorList>
            <person name="Liu X."/>
            <person name="Lai Q."/>
            <person name="Du Y."/>
            <person name="Zhang X."/>
            <person name="Liu Z."/>
            <person name="Sun F."/>
            <person name="Shao Z."/>
        </authorList>
    </citation>
    <scope>NUCLEOTIDE SEQUENCE</scope>
    <source>
        <strain evidence="3">S27-2</strain>
    </source>
</reference>
<evidence type="ECO:0000313" key="4">
    <source>
        <dbReference type="Proteomes" id="UP000601768"/>
    </source>
</evidence>
<dbReference type="SUPFAM" id="SSF50156">
    <property type="entry name" value="PDZ domain-like"/>
    <property type="match status" value="3"/>
</dbReference>
<feature type="domain" description="PDZ" evidence="2">
    <location>
        <begin position="247"/>
        <end position="325"/>
    </location>
</feature>
<dbReference type="Proteomes" id="UP000601768">
    <property type="component" value="Unassembled WGS sequence"/>
</dbReference>
<accession>A0A8J6IPF1</accession>
<feature type="chain" id="PRO_5035186271" evidence="1">
    <location>
        <begin position="22"/>
        <end position="892"/>
    </location>
</feature>
<protein>
    <submittedName>
        <fullName evidence="3">PDZ domain-containing protein</fullName>
    </submittedName>
</protein>
<dbReference type="InterPro" id="IPR025926">
    <property type="entry name" value="PDZ-like_dom"/>
</dbReference>
<feature type="signal peptide" evidence="1">
    <location>
        <begin position="1"/>
        <end position="21"/>
    </location>
</feature>